<dbReference type="Gene3D" id="1.20.120.1630">
    <property type="match status" value="1"/>
</dbReference>
<protein>
    <recommendedName>
        <fullName evidence="8">Isoprenylcysteine carboxyl methyltransferase</fullName>
    </recommendedName>
</protein>
<reference evidence="6 7" key="1">
    <citation type="submission" date="2013-04" db="EMBL/GenBank/DDBJ databases">
        <title>Shimia sp. 22II-S11-Z10 Genome Sequencing.</title>
        <authorList>
            <person name="Lai Q."/>
            <person name="Li G."/>
            <person name="Shao Z."/>
        </authorList>
    </citation>
    <scope>NUCLEOTIDE SEQUENCE [LARGE SCALE GENOMIC DNA]</scope>
    <source>
        <strain evidence="7">22II-S11-Z10</strain>
    </source>
</reference>
<evidence type="ECO:0000256" key="2">
    <source>
        <dbReference type="ARBA" id="ARBA00022692"/>
    </source>
</evidence>
<accession>A0A058ZQM6</accession>
<dbReference type="PANTHER" id="PTHR12714">
    <property type="entry name" value="PROTEIN-S ISOPRENYLCYSTEINE O-METHYLTRANSFERASE"/>
    <property type="match status" value="1"/>
</dbReference>
<name>A0A058ZQM6_9RHOB</name>
<keyword evidence="2 5" id="KW-0812">Transmembrane</keyword>
<evidence type="ECO:0000256" key="5">
    <source>
        <dbReference type="SAM" id="Phobius"/>
    </source>
</evidence>
<evidence type="ECO:0000256" key="1">
    <source>
        <dbReference type="ARBA" id="ARBA00004127"/>
    </source>
</evidence>
<keyword evidence="3 5" id="KW-1133">Transmembrane helix</keyword>
<feature type="transmembrane region" description="Helical" evidence="5">
    <location>
        <begin position="47"/>
        <end position="67"/>
    </location>
</feature>
<feature type="transmembrane region" description="Helical" evidence="5">
    <location>
        <begin position="20"/>
        <end position="40"/>
    </location>
</feature>
<comment type="caution">
    <text evidence="6">The sequence shown here is derived from an EMBL/GenBank/DDBJ whole genome shotgun (WGS) entry which is preliminary data.</text>
</comment>
<organism evidence="6 7">
    <name type="scientific">Actibacterium atlanticum</name>
    <dbReference type="NCBI Taxonomy" id="1461693"/>
    <lineage>
        <taxon>Bacteria</taxon>
        <taxon>Pseudomonadati</taxon>
        <taxon>Pseudomonadota</taxon>
        <taxon>Alphaproteobacteria</taxon>
        <taxon>Rhodobacterales</taxon>
        <taxon>Roseobacteraceae</taxon>
        <taxon>Actibacterium</taxon>
    </lineage>
</organism>
<dbReference type="RefSeq" id="WP_272945261.1">
    <property type="nucleotide sequence ID" value="NZ_AQQY01000001.1"/>
</dbReference>
<dbReference type="InterPro" id="IPR007318">
    <property type="entry name" value="Phopholipid_MeTrfase"/>
</dbReference>
<evidence type="ECO:0000313" key="7">
    <source>
        <dbReference type="Proteomes" id="UP000024836"/>
    </source>
</evidence>
<evidence type="ECO:0000256" key="4">
    <source>
        <dbReference type="ARBA" id="ARBA00023136"/>
    </source>
</evidence>
<dbReference type="AlphaFoldDB" id="A0A058ZQM6"/>
<evidence type="ECO:0000313" key="6">
    <source>
        <dbReference type="EMBL" id="KCV83141.1"/>
    </source>
</evidence>
<dbReference type="GO" id="GO:0012505">
    <property type="term" value="C:endomembrane system"/>
    <property type="evidence" value="ECO:0007669"/>
    <property type="project" value="UniProtKB-SubCell"/>
</dbReference>
<dbReference type="STRING" id="1461693.ATO10_00230"/>
<dbReference type="eggNOG" id="COG2020">
    <property type="taxonomic scope" value="Bacteria"/>
</dbReference>
<dbReference type="Proteomes" id="UP000024836">
    <property type="component" value="Unassembled WGS sequence"/>
</dbReference>
<keyword evidence="4 5" id="KW-0472">Membrane</keyword>
<sequence length="157" mass="17268">MSDDSPERGVMQWVDLPPVWLAGFAVLAWGQARVIPAPVFGSWAVPVGWALVVLGVALGAAAVVQMLRHRTTVIPRRAPRDLVTGGIFALSRNPIYLGDALILTGVTFVFNALLGVALVPIFIAVIQKRFILPEEARIAQQFGTPYHEYTNRVRRWV</sequence>
<feature type="transmembrane region" description="Helical" evidence="5">
    <location>
        <begin position="100"/>
        <end position="126"/>
    </location>
</feature>
<gene>
    <name evidence="6" type="ORF">ATO10_00230</name>
</gene>
<dbReference type="PANTHER" id="PTHR12714:SF9">
    <property type="entry name" value="PROTEIN-S-ISOPRENYLCYSTEINE O-METHYLTRANSFERASE"/>
    <property type="match status" value="1"/>
</dbReference>
<keyword evidence="7" id="KW-1185">Reference proteome</keyword>
<comment type="subcellular location">
    <subcellularLocation>
        <location evidence="1">Endomembrane system</location>
        <topology evidence="1">Multi-pass membrane protein</topology>
    </subcellularLocation>
</comment>
<proteinExistence type="predicted"/>
<dbReference type="EMBL" id="AQQY01000001">
    <property type="protein sequence ID" value="KCV83141.1"/>
    <property type="molecule type" value="Genomic_DNA"/>
</dbReference>
<dbReference type="GO" id="GO:0016740">
    <property type="term" value="F:transferase activity"/>
    <property type="evidence" value="ECO:0007669"/>
    <property type="project" value="UniProtKB-ARBA"/>
</dbReference>
<evidence type="ECO:0000256" key="3">
    <source>
        <dbReference type="ARBA" id="ARBA00022989"/>
    </source>
</evidence>
<evidence type="ECO:0008006" key="8">
    <source>
        <dbReference type="Google" id="ProtNLM"/>
    </source>
</evidence>
<dbReference type="Pfam" id="PF04191">
    <property type="entry name" value="PEMT"/>
    <property type="match status" value="1"/>
</dbReference>